<reference evidence="2 4" key="3">
    <citation type="submission" date="2017-07" db="EMBL/GenBank/DDBJ databases">
        <title>Prevalence of linear plasmids in Cutibacterium (Propionibacterium) acnes isolates obtained from prostatic tissue.</title>
        <authorList>
            <person name="Davidsson S."/>
            <person name="Carlsson J."/>
            <person name="Molling P."/>
            <person name="Andren O."/>
            <person name="Andersson S.-O."/>
            <person name="Brzuszkiewicz E."/>
            <person name="Poehlein A."/>
            <person name="Al-Zeer M."/>
            <person name="Brinkmann V."/>
            <person name="Scavenius C."/>
            <person name="Nazipi S."/>
            <person name="Soderquist B."/>
            <person name="Bruggemann H."/>
        </authorList>
    </citation>
    <scope>NUCLEOTIDE SEQUENCE [LARGE SCALE GENOMIC DNA]</scope>
    <source>
        <strain evidence="2 4">DSM 753</strain>
    </source>
</reference>
<proteinExistence type="predicted"/>
<evidence type="ECO:0000313" key="3">
    <source>
        <dbReference type="Proteomes" id="UP000003490"/>
    </source>
</evidence>
<dbReference type="AlphaFoldDB" id="A7VWD7"/>
<accession>A7VWD7</accession>
<evidence type="ECO:0000313" key="4">
    <source>
        <dbReference type="Proteomes" id="UP000220611"/>
    </source>
</evidence>
<sequence>MKALFACGAGRLFRTGQRRRPCEAVISKGTAGGYGNKKASSALPLDFSTKGRKAPPLRKRKELFPNLSGSIFRKEEGEYP</sequence>
<dbReference type="Proteomes" id="UP000003490">
    <property type="component" value="Unassembled WGS sequence"/>
</dbReference>
<name>A7VWD7_9FIRM</name>
<evidence type="ECO:0000313" key="1">
    <source>
        <dbReference type="EMBL" id="EDO60084.1"/>
    </source>
</evidence>
<organism evidence="1 3">
    <name type="scientific">[Clostridium] leptum DSM 753</name>
    <dbReference type="NCBI Taxonomy" id="428125"/>
    <lineage>
        <taxon>Bacteria</taxon>
        <taxon>Bacillati</taxon>
        <taxon>Bacillota</taxon>
        <taxon>Clostridia</taxon>
        <taxon>Eubacteriales</taxon>
        <taxon>Oscillospiraceae</taxon>
        <taxon>Oscillospiraceae incertae sedis</taxon>
    </lineage>
</organism>
<reference evidence="1 3" key="2">
    <citation type="submission" date="2007-08" db="EMBL/GenBank/DDBJ databases">
        <authorList>
            <person name="Fulton L."/>
            <person name="Clifton S."/>
            <person name="Fulton B."/>
            <person name="Xu J."/>
            <person name="Minx P."/>
            <person name="Pepin K.H."/>
            <person name="Johnson M."/>
            <person name="Thiruvilangam P."/>
            <person name="Bhonagiri V."/>
            <person name="Nash W.E."/>
            <person name="Wang C."/>
            <person name="Mardis E.R."/>
            <person name="Wilson R.K."/>
        </authorList>
    </citation>
    <scope>NUCLEOTIDE SEQUENCE [LARGE SCALE GENOMIC DNA]</scope>
    <source>
        <strain evidence="1 3">DSM 753</strain>
    </source>
</reference>
<dbReference type="HOGENOM" id="CLU_2583531_0_0_9"/>
<keyword evidence="4" id="KW-1185">Reference proteome</keyword>
<dbReference type="EMBL" id="NOXF01000001">
    <property type="protein sequence ID" value="PEQ25959.1"/>
    <property type="molecule type" value="Genomic_DNA"/>
</dbReference>
<reference evidence="1 3" key="1">
    <citation type="submission" date="2007-08" db="EMBL/GenBank/DDBJ databases">
        <title>Draft genome sequence of Clostridium leptum (DSM 753).</title>
        <authorList>
            <person name="Sudarsanam P."/>
            <person name="Ley R."/>
            <person name="Guruge J."/>
            <person name="Turnbaugh P.J."/>
            <person name="Mahowald M."/>
            <person name="Liep D."/>
            <person name="Gordon J."/>
        </authorList>
    </citation>
    <scope>NUCLEOTIDE SEQUENCE [LARGE SCALE GENOMIC DNA]</scope>
    <source>
        <strain evidence="1 3">DSM 753</strain>
    </source>
</reference>
<gene>
    <name evidence="2" type="ORF">CH238_02935</name>
    <name evidence="1" type="ORF">CLOLEP_02901</name>
</gene>
<dbReference type="Proteomes" id="UP000220611">
    <property type="component" value="Unassembled WGS sequence"/>
</dbReference>
<evidence type="ECO:0000313" key="2">
    <source>
        <dbReference type="EMBL" id="PEQ25959.1"/>
    </source>
</evidence>
<protein>
    <submittedName>
        <fullName evidence="1">Uncharacterized protein</fullName>
    </submittedName>
</protein>
<comment type="caution">
    <text evidence="1">The sequence shown here is derived from an EMBL/GenBank/DDBJ whole genome shotgun (WGS) entry which is preliminary data.</text>
</comment>
<dbReference type="EMBL" id="ABCB02000020">
    <property type="protein sequence ID" value="EDO60084.1"/>
    <property type="molecule type" value="Genomic_DNA"/>
</dbReference>